<feature type="binding site" evidence="16">
    <location>
        <begin position="19"/>
        <end position="26"/>
    </location>
    <ligand>
        <name>ATP</name>
        <dbReference type="ChEBI" id="CHEBI:30616"/>
    </ligand>
</feature>
<keyword evidence="2 15" id="KW-0479">Metal-binding</keyword>
<evidence type="ECO:0000256" key="15">
    <source>
        <dbReference type="HAMAP-Rule" id="MF_01485"/>
    </source>
</evidence>
<evidence type="ECO:0000256" key="5">
    <source>
        <dbReference type="ARBA" id="ARBA00022801"/>
    </source>
</evidence>
<sequence>MPNFNLNTVELEGSNLVEASAGTGKTYSIGLLVLRLILEKDVKIEKILMVTFTNAAVAELAARIRRFLKEAVKAVKFGECDEKPVERLIAGQSNKKVALERLEAAIKQLDEAAIQTIHSFCQESLNTFALHAAQPFGLELKTNIQEIANNQIKEFWRREVTPLPKELLSEIKAISFANLESAVKESIGGKVYSVSETEEPSIENYFKQFKAFRENYERDLENIHDKIQNSDLTDNRKAHVLDKVSNFSGYCEFLLETTQYKERFVNNYLSAEKVQAQELLSQKEQCCHWFFSKCIREVQEKVKQYLQENHLLTYDEIIKRMHTAIMKEENKSFKAALRDKFDAVFIDEFQDTDRLQYEIYHRLFGKGKTIFFIGDPKQSIYAWRKADLNTYFRAKEDIDRHFEMNVNFRSSEAYVEAVSQFYDRGQDPFKTKKSDLDINYLPVTANDTTSSGLTHPERKMKPLQMFDGGTKGKIKSLVTRLVHDILFGGYKLNGKDVVKSDIGILVRSNKEAQEVKGLLANEGIHAITIDDSSIYKDSEEAKSLRYIMEAVLNITEKNISKALLNSFTGYSYKKVSAIKKEELLDTFRGYREIWKESGIYSMIRKYMEDLDVMRHLMKRRDQNGLRILSNLTQLLELLQEAEYRQELKPMALYDYLGKQIAGSLEEGDEFEQRMESDEAAVKILTVHKAKGLQYPIVVAPFLDLTNYESYDICSYREPGADGEYKFYCKPFRSEEQKKMFKDQLDQENCRLLYVALTRAKYNCFLFKTSGERVRTTCLSPYATNFDSLPSLDRPIPEEEGEKKSEGTPLPPFWGEGEVLEKFSLPDQHHGKLSFSALSAHGSHVSRSNSGEPQDDYDKFIFKEIPGGKTMGSMLHYLFENIDFEGDREHILAEVDKLLDKYYPHKKEALREKLVEMVEHVLEAEIQIEETRIPLRELDPNRKLNEMEFDYNTSGLDLEKLKNFDAGEGIEINCNMAISTQQGLLNGLIDLFFEYQNKYYILDWKSNYLGDDLSYYEGEDNMREAMNSGNYHLQYFIYSLAAKKHLEQRISGFDYDNQFGGVIYVYLRGARKGKASGIYTNKPSLEQIARMEQLFNKEELQLA</sequence>
<keyword evidence="4 15" id="KW-0227">DNA damage</keyword>
<comment type="catalytic activity">
    <reaction evidence="15">
        <text>Exonucleolytic cleavage (in the presence of ATP) in either 5'- to 3'- or 3'- to 5'-direction to yield 5'-phosphooligonucleotides.</text>
        <dbReference type="EC" id="3.1.11.5"/>
    </reaction>
</comment>
<feature type="region of interest" description="Nuclease activity, interacts with RecD and RecA" evidence="15">
    <location>
        <begin position="833"/>
        <end position="1102"/>
    </location>
</feature>
<dbReference type="InterPro" id="IPR014017">
    <property type="entry name" value="DNA_helicase_UvrD-like_C"/>
</dbReference>
<evidence type="ECO:0000256" key="13">
    <source>
        <dbReference type="ARBA" id="ARBA00034617"/>
    </source>
</evidence>
<dbReference type="PANTHER" id="PTHR11070:SF23">
    <property type="entry name" value="RECBCD ENZYME SUBUNIT RECB"/>
    <property type="match status" value="1"/>
</dbReference>
<dbReference type="Gene3D" id="1.10.486.10">
    <property type="entry name" value="PCRA, domain 4"/>
    <property type="match status" value="1"/>
</dbReference>
<reference evidence="20 21" key="1">
    <citation type="submission" date="2023-09" db="EMBL/GenBank/DDBJ databases">
        <authorList>
            <person name="Rey-Velasco X."/>
        </authorList>
    </citation>
    <scope>NUCLEOTIDE SEQUENCE [LARGE SCALE GENOMIC DNA]</scope>
    <source>
        <strain evidence="20 21">F188</strain>
    </source>
</reference>
<dbReference type="CDD" id="cd22352">
    <property type="entry name" value="RecB_C-like"/>
    <property type="match status" value="1"/>
</dbReference>
<evidence type="ECO:0000256" key="16">
    <source>
        <dbReference type="PROSITE-ProRule" id="PRU00560"/>
    </source>
</evidence>
<dbReference type="HAMAP" id="MF_01485">
    <property type="entry name" value="RecB"/>
    <property type="match status" value="1"/>
</dbReference>
<keyword evidence="8 15" id="KW-0067">ATP-binding</keyword>
<proteinExistence type="inferred from homology"/>
<organism evidence="20 21">
    <name type="scientific">Autumnicola patrickiae</name>
    <dbReference type="NCBI Taxonomy" id="3075591"/>
    <lineage>
        <taxon>Bacteria</taxon>
        <taxon>Pseudomonadati</taxon>
        <taxon>Bacteroidota</taxon>
        <taxon>Flavobacteriia</taxon>
        <taxon>Flavobacteriales</taxon>
        <taxon>Flavobacteriaceae</taxon>
        <taxon>Autumnicola</taxon>
    </lineage>
</organism>
<dbReference type="InterPro" id="IPR038726">
    <property type="entry name" value="PDDEXK_AddAB-type"/>
</dbReference>
<dbReference type="SUPFAM" id="SSF52980">
    <property type="entry name" value="Restriction endonuclease-like"/>
    <property type="match status" value="1"/>
</dbReference>
<comment type="similarity">
    <text evidence="15">Belongs to the helicase family. UvrD subfamily.</text>
</comment>
<comment type="catalytic activity">
    <reaction evidence="14 15">
        <text>ATP + H2O = ADP + phosphate + H(+)</text>
        <dbReference type="Rhea" id="RHEA:13065"/>
        <dbReference type="ChEBI" id="CHEBI:15377"/>
        <dbReference type="ChEBI" id="CHEBI:15378"/>
        <dbReference type="ChEBI" id="CHEBI:30616"/>
        <dbReference type="ChEBI" id="CHEBI:43474"/>
        <dbReference type="ChEBI" id="CHEBI:456216"/>
        <dbReference type="EC" id="5.6.2.4"/>
    </reaction>
</comment>
<evidence type="ECO:0000256" key="7">
    <source>
        <dbReference type="ARBA" id="ARBA00022839"/>
    </source>
</evidence>
<dbReference type="Pfam" id="PF13361">
    <property type="entry name" value="UvrD_C"/>
    <property type="match status" value="2"/>
</dbReference>
<dbReference type="EC" id="3.1.11.5" evidence="15"/>
<evidence type="ECO:0000256" key="12">
    <source>
        <dbReference type="ARBA" id="ARBA00023235"/>
    </source>
</evidence>
<keyword evidence="9 15" id="KW-0460">Magnesium</keyword>
<evidence type="ECO:0000256" key="2">
    <source>
        <dbReference type="ARBA" id="ARBA00022723"/>
    </source>
</evidence>
<dbReference type="EMBL" id="JAVRHM010000002">
    <property type="protein sequence ID" value="MDT0688749.1"/>
    <property type="molecule type" value="Genomic_DNA"/>
</dbReference>
<dbReference type="InterPro" id="IPR000212">
    <property type="entry name" value="DNA_helicase_UvrD/REP"/>
</dbReference>
<dbReference type="Gene3D" id="3.40.50.300">
    <property type="entry name" value="P-loop containing nucleotide triphosphate hydrolases"/>
    <property type="match status" value="2"/>
</dbReference>
<evidence type="ECO:0000256" key="3">
    <source>
        <dbReference type="ARBA" id="ARBA00022741"/>
    </source>
</evidence>
<comment type="domain">
    <text evidence="15">The N-terminal DNA-binding domain is a ssDNA-dependent ATPase and has ATP-dependent 3'-5' helicase function. This domain interacts with RecC.</text>
</comment>
<keyword evidence="12 15" id="KW-0413">Isomerase</keyword>
<comment type="catalytic activity">
    <reaction evidence="13 15">
        <text>Couples ATP hydrolysis with the unwinding of duplex DNA by translocating in the 3'-5' direction.</text>
        <dbReference type="EC" id="5.6.2.4"/>
    </reaction>
</comment>
<evidence type="ECO:0000256" key="17">
    <source>
        <dbReference type="SAM" id="MobiDB-lite"/>
    </source>
</evidence>
<dbReference type="InterPro" id="IPR011335">
    <property type="entry name" value="Restrct_endonuc-II-like"/>
</dbReference>
<keyword evidence="21" id="KW-1185">Reference proteome</keyword>
<dbReference type="InterPro" id="IPR004586">
    <property type="entry name" value="RecB"/>
</dbReference>
<evidence type="ECO:0000256" key="10">
    <source>
        <dbReference type="ARBA" id="ARBA00023125"/>
    </source>
</evidence>
<keyword evidence="1 15" id="KW-0540">Nuclease</keyword>
<dbReference type="EC" id="5.6.2.4" evidence="15"/>
<keyword evidence="5 15" id="KW-0378">Hydrolase</keyword>
<comment type="cofactor">
    <cofactor evidence="15">
        <name>Mg(2+)</name>
        <dbReference type="ChEBI" id="CHEBI:18420"/>
    </cofactor>
    <text evidence="15">Binds 1 Mg(2+) ion per subunit.</text>
</comment>
<dbReference type="Pfam" id="PF00580">
    <property type="entry name" value="UvrD-helicase"/>
    <property type="match status" value="1"/>
</dbReference>
<feature type="binding site" evidence="15">
    <location>
        <position position="989"/>
    </location>
    <ligand>
        <name>Mg(2+)</name>
        <dbReference type="ChEBI" id="CHEBI:18420"/>
    </ligand>
</feature>
<evidence type="ECO:0000256" key="1">
    <source>
        <dbReference type="ARBA" id="ARBA00022722"/>
    </source>
</evidence>
<feature type="binding site" evidence="15">
    <location>
        <position position="1002"/>
    </location>
    <ligand>
        <name>Mg(2+)</name>
        <dbReference type="ChEBI" id="CHEBI:18420"/>
    </ligand>
</feature>
<evidence type="ECO:0000259" key="18">
    <source>
        <dbReference type="PROSITE" id="PS51198"/>
    </source>
</evidence>
<protein>
    <recommendedName>
        <fullName evidence="15">RecBCD enzyme subunit RecB</fullName>
        <ecNumber evidence="15">3.1.11.5</ecNumber>
        <ecNumber evidence="15">5.6.2.4</ecNumber>
    </recommendedName>
    <alternativeName>
        <fullName evidence="15">DNA 3'-5' helicase subunit RecB</fullName>
    </alternativeName>
    <alternativeName>
        <fullName evidence="15">Exonuclease V subunit RecB</fullName>
        <shortName evidence="15">ExoV subunit RecB</shortName>
    </alternativeName>
    <alternativeName>
        <fullName evidence="15">Helicase/nuclease RecBCD subunit RecB</fullName>
    </alternativeName>
</protein>
<dbReference type="InterPro" id="IPR027417">
    <property type="entry name" value="P-loop_NTPase"/>
</dbReference>
<evidence type="ECO:0000313" key="20">
    <source>
        <dbReference type="EMBL" id="MDT0688749.1"/>
    </source>
</evidence>
<feature type="region of interest" description="Disordered" evidence="17">
    <location>
        <begin position="789"/>
        <end position="810"/>
    </location>
</feature>
<dbReference type="Proteomes" id="UP001261624">
    <property type="component" value="Unassembled WGS sequence"/>
</dbReference>
<keyword evidence="10 15" id="KW-0238">DNA-binding</keyword>
<keyword evidence="11 15" id="KW-0234">DNA repair</keyword>
<comment type="function">
    <text evidence="15">A helicase/nuclease that prepares dsDNA breaks (DSB) for recombinational DNA repair. Binds to DSBs and unwinds DNA via a highly rapid and processive ATP-dependent bidirectional helicase activity. Unwinds dsDNA until it encounters a Chi (crossover hotspot instigator) sequence from the 3' direction. Cuts ssDNA a few nucleotides 3' to the Chi site. The properties and activities of the enzyme are changed at Chi. The Chi-altered holoenzyme produces a long 3'-ssDNA overhang and facilitates RecA-binding to the ssDNA for homologous DNA recombination and repair. Holoenzyme degrades any linearized DNA that is unable to undergo homologous recombination. In the holoenzyme this subunit contributes ATPase, 3'-5' helicase, exonuclease activity and loads RecA onto ssDNA.</text>
</comment>
<comment type="caution">
    <text evidence="20">The sequence shown here is derived from an EMBL/GenBank/DDBJ whole genome shotgun (WGS) entry which is preliminary data.</text>
</comment>
<evidence type="ECO:0000259" key="19">
    <source>
        <dbReference type="PROSITE" id="PS51217"/>
    </source>
</evidence>
<dbReference type="Gene3D" id="3.90.320.10">
    <property type="match status" value="1"/>
</dbReference>
<accession>A0ABU3DYF0</accession>
<keyword evidence="6 15" id="KW-0347">Helicase</keyword>
<dbReference type="Gene3D" id="1.10.3170.10">
    <property type="entry name" value="Recbcd, chain B, domain 2"/>
    <property type="match status" value="1"/>
</dbReference>
<dbReference type="PROSITE" id="PS51217">
    <property type="entry name" value="UVRD_HELICASE_CTER"/>
    <property type="match status" value="1"/>
</dbReference>
<gene>
    <name evidence="15" type="primary">recB</name>
    <name evidence="20" type="ORF">RM549_03080</name>
</gene>
<feature type="domain" description="UvrD-like helicase C-terminal" evidence="19">
    <location>
        <begin position="426"/>
        <end position="691"/>
    </location>
</feature>
<evidence type="ECO:0000313" key="21">
    <source>
        <dbReference type="Proteomes" id="UP001261624"/>
    </source>
</evidence>
<evidence type="ECO:0000256" key="8">
    <source>
        <dbReference type="ARBA" id="ARBA00022840"/>
    </source>
</evidence>
<comment type="domain">
    <text evidence="15">The C-terminal domain has nuclease activity and interacts with RecD. It interacts with RecA, facilitating its loading onto ssDNA.</text>
</comment>
<dbReference type="PANTHER" id="PTHR11070">
    <property type="entry name" value="UVRD / RECB / PCRA DNA HELICASE FAMILY MEMBER"/>
    <property type="match status" value="1"/>
</dbReference>
<evidence type="ECO:0000256" key="9">
    <source>
        <dbReference type="ARBA" id="ARBA00022842"/>
    </source>
</evidence>
<dbReference type="RefSeq" id="WP_311680900.1">
    <property type="nucleotide sequence ID" value="NZ_JAVRHM010000002.1"/>
</dbReference>
<comment type="subunit">
    <text evidence="15">Heterotrimer of RecB, RecC and RecD. All subunits contribute to DNA-binding. Interacts with RecA.</text>
</comment>
<evidence type="ECO:0000256" key="11">
    <source>
        <dbReference type="ARBA" id="ARBA00023204"/>
    </source>
</evidence>
<feature type="compositionally biased region" description="Basic and acidic residues" evidence="17">
    <location>
        <begin position="794"/>
        <end position="805"/>
    </location>
</feature>
<comment type="miscellaneous">
    <text evidence="15">In the RecBCD complex, RecB has a slow 3'-5' helicase, an exonuclease activity and loads RecA onto ssDNA, RecD has a fast 5'-3' helicase activity, while RecC stimulates the ATPase and processivity of the RecB helicase and contributes to recognition of the Chi site.</text>
</comment>
<dbReference type="InterPro" id="IPR011604">
    <property type="entry name" value="PDDEXK-like_dom_sf"/>
</dbReference>
<evidence type="ECO:0000256" key="14">
    <source>
        <dbReference type="ARBA" id="ARBA00048988"/>
    </source>
</evidence>
<dbReference type="InterPro" id="IPR014016">
    <property type="entry name" value="UvrD-like_ATP-bd"/>
</dbReference>
<keyword evidence="7 15" id="KW-0269">Exonuclease</keyword>
<evidence type="ECO:0000256" key="6">
    <source>
        <dbReference type="ARBA" id="ARBA00022806"/>
    </source>
</evidence>
<feature type="domain" description="UvrD-like helicase ATP-binding" evidence="18">
    <location>
        <begin position="1"/>
        <end position="411"/>
    </location>
</feature>
<evidence type="ECO:0000256" key="4">
    <source>
        <dbReference type="ARBA" id="ARBA00022763"/>
    </source>
</evidence>
<dbReference type="PROSITE" id="PS51198">
    <property type="entry name" value="UVRD_HELICASE_ATP_BIND"/>
    <property type="match status" value="1"/>
</dbReference>
<name>A0ABU3DYF0_9FLAO</name>
<feature type="active site" description="For nuclease activity" evidence="15">
    <location>
        <position position="1002"/>
    </location>
</feature>
<keyword evidence="3 15" id="KW-0547">Nucleotide-binding</keyword>
<feature type="binding site" evidence="15">
    <location>
        <position position="875"/>
    </location>
    <ligand>
        <name>Mg(2+)</name>
        <dbReference type="ChEBI" id="CHEBI:18420"/>
    </ligand>
</feature>
<dbReference type="SUPFAM" id="SSF52540">
    <property type="entry name" value="P-loop containing nucleoside triphosphate hydrolases"/>
    <property type="match status" value="1"/>
</dbReference>
<dbReference type="Pfam" id="PF12705">
    <property type="entry name" value="PDDEXK_1"/>
    <property type="match status" value="1"/>
</dbReference>
<feature type="region of interest" description="DNA-binding and helicase activity, interacts with RecC" evidence="15">
    <location>
        <begin position="1"/>
        <end position="833"/>
    </location>
</feature>